<accession>A0A8H3KUA7</accession>
<reference evidence="1" key="1">
    <citation type="submission" date="2019-10" db="EMBL/GenBank/DDBJ databases">
        <title>Conservation and host-specific expression of non-tandemly repeated heterogenous ribosome RNA gene in arbuscular mycorrhizal fungi.</title>
        <authorList>
            <person name="Maeda T."/>
            <person name="Kobayashi Y."/>
            <person name="Nakagawa T."/>
            <person name="Ezawa T."/>
            <person name="Yamaguchi K."/>
            <person name="Bino T."/>
            <person name="Nishimoto Y."/>
            <person name="Shigenobu S."/>
            <person name="Kawaguchi M."/>
        </authorList>
    </citation>
    <scope>NUCLEOTIDE SEQUENCE</scope>
    <source>
        <strain evidence="1">HR1</strain>
    </source>
</reference>
<sequence length="173" mass="20706">MFLNKRLIDLNNDRTSSDRFLKLKHQVYQNLNFVLKNAAIGFLPNGDLIQISLGDHKIYKYCFTDKPKNTVPWKYSQINDIKIPERLNDKVRHFMYQTKLFLFVIGSKMLQFDLFTMNLERKYQEFPNVVARNQTLLATSTNRDKTCVYSMENGMLIYKCEYYFSIHTVYLIW</sequence>
<protein>
    <submittedName>
        <fullName evidence="1">Uncharacterized protein</fullName>
    </submittedName>
</protein>
<evidence type="ECO:0000313" key="2">
    <source>
        <dbReference type="Proteomes" id="UP000615446"/>
    </source>
</evidence>
<evidence type="ECO:0000313" key="1">
    <source>
        <dbReference type="EMBL" id="GES73562.1"/>
    </source>
</evidence>
<dbReference type="Proteomes" id="UP000615446">
    <property type="component" value="Unassembled WGS sequence"/>
</dbReference>
<dbReference type="EMBL" id="BLAL01000006">
    <property type="protein sequence ID" value="GES73562.1"/>
    <property type="molecule type" value="Genomic_DNA"/>
</dbReference>
<comment type="caution">
    <text evidence="1">The sequence shown here is derived from an EMBL/GenBank/DDBJ whole genome shotgun (WGS) entry which is preliminary data.</text>
</comment>
<dbReference type="OrthoDB" id="2344651at2759"/>
<proteinExistence type="predicted"/>
<organism evidence="1 2">
    <name type="scientific">Rhizophagus clarus</name>
    <dbReference type="NCBI Taxonomy" id="94130"/>
    <lineage>
        <taxon>Eukaryota</taxon>
        <taxon>Fungi</taxon>
        <taxon>Fungi incertae sedis</taxon>
        <taxon>Mucoromycota</taxon>
        <taxon>Glomeromycotina</taxon>
        <taxon>Glomeromycetes</taxon>
        <taxon>Glomerales</taxon>
        <taxon>Glomeraceae</taxon>
        <taxon>Rhizophagus</taxon>
    </lineage>
</organism>
<dbReference type="AlphaFoldDB" id="A0A8H3KUA7"/>
<gene>
    <name evidence="1" type="ORF">RCL2_000108800</name>
</gene>
<dbReference type="SUPFAM" id="SSF50978">
    <property type="entry name" value="WD40 repeat-like"/>
    <property type="match status" value="1"/>
</dbReference>
<name>A0A8H3KUA7_9GLOM</name>
<dbReference type="InterPro" id="IPR036322">
    <property type="entry name" value="WD40_repeat_dom_sf"/>
</dbReference>